<dbReference type="EMBL" id="KR029601">
    <property type="protein sequence ID" value="AKH48161.1"/>
    <property type="molecule type" value="Genomic_DNA"/>
</dbReference>
<name>A0A0F7LAK3_9VIRU</name>
<evidence type="ECO:0000313" key="2">
    <source>
        <dbReference type="EMBL" id="AKH48161.1"/>
    </source>
</evidence>
<organism evidence="2">
    <name type="scientific">uncultured marine virus</name>
    <dbReference type="NCBI Taxonomy" id="186617"/>
    <lineage>
        <taxon>Viruses</taxon>
        <taxon>environmental samples</taxon>
    </lineage>
</organism>
<sequence>MLTRRRHTPRSGSASRTNRGLLPRSSSLRVRPSICRWTRVGRVAGHIMSSRSPGLLTPL</sequence>
<reference evidence="2" key="1">
    <citation type="journal article" date="2015" name="Front. Microbiol.">
        <title>Combining genomic sequencing methods to explore viral diversity and reveal potential virus-host interactions.</title>
        <authorList>
            <person name="Chow C.E."/>
            <person name="Winget D.M."/>
            <person name="White R.A.III."/>
            <person name="Hallam S.J."/>
            <person name="Suttle C.A."/>
        </authorList>
    </citation>
    <scope>NUCLEOTIDE SEQUENCE</scope>
    <source>
        <strain evidence="2">Oxic1_6</strain>
    </source>
</reference>
<protein>
    <submittedName>
        <fullName evidence="2">Uncharacterized protein</fullName>
    </submittedName>
</protein>
<proteinExistence type="predicted"/>
<reference evidence="2" key="2">
    <citation type="submission" date="2015-03" db="EMBL/GenBank/DDBJ databases">
        <authorList>
            <person name="Chow C.-E.T."/>
            <person name="Winget D.M."/>
            <person name="White R.A.III."/>
            <person name="Hallam S.J."/>
            <person name="Suttle C.A."/>
        </authorList>
    </citation>
    <scope>NUCLEOTIDE SEQUENCE</scope>
    <source>
        <strain evidence="2">Oxic1_6</strain>
    </source>
</reference>
<feature type="region of interest" description="Disordered" evidence="1">
    <location>
        <begin position="1"/>
        <end position="27"/>
    </location>
</feature>
<accession>A0A0F7LAK3</accession>
<evidence type="ECO:0000256" key="1">
    <source>
        <dbReference type="SAM" id="MobiDB-lite"/>
    </source>
</evidence>